<name>A0ABT5UGL5_9GAMM</name>
<feature type="domain" description="SnoaL-like" evidence="1">
    <location>
        <begin position="19"/>
        <end position="118"/>
    </location>
</feature>
<evidence type="ECO:0000313" key="2">
    <source>
        <dbReference type="EMBL" id="MDE1464578.1"/>
    </source>
</evidence>
<dbReference type="EMBL" id="JAPMOU010000038">
    <property type="protein sequence ID" value="MDE1464578.1"/>
    <property type="molecule type" value="Genomic_DNA"/>
</dbReference>
<comment type="caution">
    <text evidence="2">The sequence shown here is derived from an EMBL/GenBank/DDBJ whole genome shotgun (WGS) entry which is preliminary data.</text>
</comment>
<keyword evidence="3" id="KW-1185">Reference proteome</keyword>
<dbReference type="InterPro" id="IPR032710">
    <property type="entry name" value="NTF2-like_dom_sf"/>
</dbReference>
<reference evidence="2 3" key="1">
    <citation type="submission" date="2022-11" db="EMBL/GenBank/DDBJ databases">
        <title>Spartinivicinus poritis sp. nov., isolated from scleractinian coral Porites lutea.</title>
        <authorList>
            <person name="Zhang G."/>
            <person name="Cai L."/>
            <person name="Wei Q."/>
        </authorList>
    </citation>
    <scope>NUCLEOTIDE SEQUENCE [LARGE SCALE GENOMIC DNA]</scope>
    <source>
        <strain evidence="2 3">A2-2</strain>
    </source>
</reference>
<organism evidence="2 3">
    <name type="scientific">Spartinivicinus poritis</name>
    <dbReference type="NCBI Taxonomy" id="2994640"/>
    <lineage>
        <taxon>Bacteria</taxon>
        <taxon>Pseudomonadati</taxon>
        <taxon>Pseudomonadota</taxon>
        <taxon>Gammaproteobacteria</taxon>
        <taxon>Oceanospirillales</taxon>
        <taxon>Zooshikellaceae</taxon>
        <taxon>Spartinivicinus</taxon>
    </lineage>
</organism>
<dbReference type="RefSeq" id="WP_274690903.1">
    <property type="nucleotide sequence ID" value="NZ_JAPMOU010000038.1"/>
</dbReference>
<gene>
    <name evidence="2" type="ORF">ORQ98_21680</name>
</gene>
<evidence type="ECO:0000313" key="3">
    <source>
        <dbReference type="Proteomes" id="UP001528823"/>
    </source>
</evidence>
<dbReference type="Pfam" id="PF12680">
    <property type="entry name" value="SnoaL_2"/>
    <property type="match status" value="1"/>
</dbReference>
<dbReference type="Gene3D" id="3.10.450.50">
    <property type="match status" value="1"/>
</dbReference>
<sequence>MPAVNYEEILTTFKARYLSLNSHNLNQLSIMYTDNVVFIDPVNKFTNVASLQNYFEALYQNLTSCTFKFEEETYINPQGVATIPWQLTYSHLKLNGNQPIQLNGISLVKFLENGKAFYHQDYFDLGSMLYEHIPVLGYLVKKLKHNI</sequence>
<protein>
    <submittedName>
        <fullName evidence="2">Nuclear transport factor 2 family protein</fullName>
    </submittedName>
</protein>
<accession>A0ABT5UGL5</accession>
<dbReference type="InterPro" id="IPR037401">
    <property type="entry name" value="SnoaL-like"/>
</dbReference>
<evidence type="ECO:0000259" key="1">
    <source>
        <dbReference type="Pfam" id="PF12680"/>
    </source>
</evidence>
<proteinExistence type="predicted"/>
<dbReference type="Proteomes" id="UP001528823">
    <property type="component" value="Unassembled WGS sequence"/>
</dbReference>
<dbReference type="SUPFAM" id="SSF54427">
    <property type="entry name" value="NTF2-like"/>
    <property type="match status" value="1"/>
</dbReference>